<dbReference type="GO" id="GO:0003677">
    <property type="term" value="F:DNA binding"/>
    <property type="evidence" value="ECO:0007669"/>
    <property type="project" value="InterPro"/>
</dbReference>
<dbReference type="FunFam" id="1.20.272.10:FF:000001">
    <property type="entry name" value="Putative AAA family ATPase"/>
    <property type="match status" value="1"/>
</dbReference>
<organism evidence="4 5">
    <name type="scientific">Pusillibacter faecalis</name>
    <dbReference type="NCBI Taxonomy" id="2714358"/>
    <lineage>
        <taxon>Bacteria</taxon>
        <taxon>Bacillati</taxon>
        <taxon>Bacillota</taxon>
        <taxon>Clostridia</taxon>
        <taxon>Eubacteriales</taxon>
        <taxon>Oscillospiraceae</taxon>
        <taxon>Pusillibacter</taxon>
    </lineage>
</organism>
<dbReference type="KEGG" id="pfaa:MM59RIKEN_33270"/>
<dbReference type="GO" id="GO:0005524">
    <property type="term" value="F:ATP binding"/>
    <property type="evidence" value="ECO:0007669"/>
    <property type="project" value="UniProtKB-KW"/>
</dbReference>
<dbReference type="InterPro" id="IPR032423">
    <property type="entry name" value="AAA_assoc_2"/>
</dbReference>
<dbReference type="Proteomes" id="UP000679848">
    <property type="component" value="Plasmid pMM59_01"/>
</dbReference>
<dbReference type="InterPro" id="IPR021886">
    <property type="entry name" value="MgsA_C"/>
</dbReference>
<dbReference type="GO" id="GO:0006261">
    <property type="term" value="P:DNA-templated DNA replication"/>
    <property type="evidence" value="ECO:0007669"/>
    <property type="project" value="TreeGrafter"/>
</dbReference>
<dbReference type="Pfam" id="PF05496">
    <property type="entry name" value="RuvB_N"/>
    <property type="match status" value="1"/>
</dbReference>
<dbReference type="CDD" id="cd18139">
    <property type="entry name" value="HLD_clamp_RarA"/>
    <property type="match status" value="1"/>
</dbReference>
<dbReference type="PANTHER" id="PTHR13779:SF7">
    <property type="entry name" value="ATPASE WRNIP1"/>
    <property type="match status" value="1"/>
</dbReference>
<gene>
    <name evidence="4" type="primary">rarA</name>
    <name evidence="4" type="ORF">MM59RIKEN_33270</name>
</gene>
<dbReference type="InterPro" id="IPR008824">
    <property type="entry name" value="RuvB-like_N"/>
</dbReference>
<dbReference type="Pfam" id="PF12002">
    <property type="entry name" value="MgsA_C"/>
    <property type="match status" value="1"/>
</dbReference>
<dbReference type="Pfam" id="PF16193">
    <property type="entry name" value="AAA_assoc_2"/>
    <property type="match status" value="1"/>
</dbReference>
<dbReference type="GO" id="GO:0017116">
    <property type="term" value="F:single-stranded DNA helicase activity"/>
    <property type="evidence" value="ECO:0007669"/>
    <property type="project" value="TreeGrafter"/>
</dbReference>
<dbReference type="SUPFAM" id="SSF52540">
    <property type="entry name" value="P-loop containing nucleoside triphosphate hydrolases"/>
    <property type="match status" value="1"/>
</dbReference>
<proteinExistence type="predicted"/>
<sequence length="420" mass="46241">MKRPLADEIRPKTLDEVVGQRHLLAPGAVLRRLIESGTDVNMVFYGPSGTGKTTIANIIAQQTHKTLHRLNATTASLQDIKDIIADVGTLLAPGGILLYLDEIQYFNKKQQQSLLEFMENGSLTLIASTTENPYFYVYGALLSRSTVFEFKPVAPAEVEPAVRRALNMERERLDLPVEWEDEVPRHIATACGGDVRKAINAVELLCQAAIPVDGKLRLTREDTLQVSQRSAMRYDRGGDAMYDLASALMKSLRGSDPDAALHYLARFLEAGDLITPCRRLLCSASEDIGMAYPQAVVIVKACVDAAMQLGLPEAQLPLAQAAVLLATAPKSNSTSAGIAAAWADVKAGRTGDVPRELQNVHADTAGQEREQGYLYPHNFTGHWVRQQYLPDALKDVVYYQYGDNKTEQAARTYWEKIKGQ</sequence>
<dbReference type="PANTHER" id="PTHR13779">
    <property type="entry name" value="WERNER HELICASE-INTERACTING PROTEIN 1 FAMILY MEMBER"/>
    <property type="match status" value="1"/>
</dbReference>
<keyword evidence="4" id="KW-0614">Plasmid</keyword>
<evidence type="ECO:0000313" key="5">
    <source>
        <dbReference type="Proteomes" id="UP000679848"/>
    </source>
</evidence>
<geneLocation type="plasmid" evidence="4 5">
    <name>pMM59_01</name>
</geneLocation>
<protein>
    <submittedName>
        <fullName evidence="4">ATPase AAA</fullName>
    </submittedName>
</protein>
<dbReference type="InterPro" id="IPR027417">
    <property type="entry name" value="P-loop_NTPase"/>
</dbReference>
<dbReference type="Gene3D" id="1.20.272.10">
    <property type="match status" value="1"/>
</dbReference>
<name>A0A836UXU9_9FIRM</name>
<dbReference type="InterPro" id="IPR003593">
    <property type="entry name" value="AAA+_ATPase"/>
</dbReference>
<accession>A0A836UXU9</accession>
<evidence type="ECO:0000256" key="2">
    <source>
        <dbReference type="ARBA" id="ARBA00022840"/>
    </source>
</evidence>
<dbReference type="SMART" id="SM00382">
    <property type="entry name" value="AAA"/>
    <property type="match status" value="1"/>
</dbReference>
<reference evidence="4" key="1">
    <citation type="submission" date="2020-09" db="EMBL/GenBank/DDBJ databases">
        <title>New species isolated from human feces.</title>
        <authorList>
            <person name="Kitahara M."/>
            <person name="Shigeno Y."/>
            <person name="Shime M."/>
            <person name="Matsumoto Y."/>
            <person name="Nakamura S."/>
            <person name="Motooka D."/>
            <person name="Fukuoka S."/>
            <person name="Nishikawa H."/>
            <person name="Benno Y."/>
        </authorList>
    </citation>
    <scope>NUCLEOTIDE SEQUENCE</scope>
    <source>
        <strain evidence="4">MM59</strain>
        <plasmid evidence="4">pMM59_01</plasmid>
    </source>
</reference>
<keyword evidence="5" id="KW-1185">Reference proteome</keyword>
<dbReference type="Gene3D" id="1.10.3710.10">
    <property type="entry name" value="DNA polymerase III clamp loader subunits, C-terminal domain"/>
    <property type="match status" value="1"/>
</dbReference>
<dbReference type="GO" id="GO:0008047">
    <property type="term" value="F:enzyme activator activity"/>
    <property type="evidence" value="ECO:0007669"/>
    <property type="project" value="TreeGrafter"/>
</dbReference>
<dbReference type="EMBL" id="AP023421">
    <property type="protein sequence ID" value="BCK86008.1"/>
    <property type="molecule type" value="Genomic_DNA"/>
</dbReference>
<keyword evidence="1" id="KW-0547">Nucleotide-binding</keyword>
<dbReference type="Gene3D" id="1.10.8.60">
    <property type="match status" value="1"/>
</dbReference>
<dbReference type="GO" id="GO:0009378">
    <property type="term" value="F:four-way junction helicase activity"/>
    <property type="evidence" value="ECO:0007669"/>
    <property type="project" value="InterPro"/>
</dbReference>
<keyword evidence="2" id="KW-0067">ATP-binding</keyword>
<dbReference type="InterPro" id="IPR008921">
    <property type="entry name" value="DNA_pol3_clamp-load_cplx_C"/>
</dbReference>
<dbReference type="InterPro" id="IPR051314">
    <property type="entry name" value="AAA_ATPase_RarA/MGS1/WRNIP1"/>
</dbReference>
<dbReference type="CDD" id="cd00009">
    <property type="entry name" value="AAA"/>
    <property type="match status" value="1"/>
</dbReference>
<dbReference type="AlphaFoldDB" id="A0A836UXU9"/>
<dbReference type="SUPFAM" id="SSF48019">
    <property type="entry name" value="post-AAA+ oligomerization domain-like"/>
    <property type="match status" value="1"/>
</dbReference>
<dbReference type="GO" id="GO:0006310">
    <property type="term" value="P:DNA recombination"/>
    <property type="evidence" value="ECO:0007669"/>
    <property type="project" value="InterPro"/>
</dbReference>
<dbReference type="GO" id="GO:0000731">
    <property type="term" value="P:DNA synthesis involved in DNA repair"/>
    <property type="evidence" value="ECO:0007669"/>
    <property type="project" value="TreeGrafter"/>
</dbReference>
<evidence type="ECO:0000313" key="4">
    <source>
        <dbReference type="EMBL" id="BCK86008.1"/>
    </source>
</evidence>
<feature type="domain" description="AAA+ ATPase" evidence="3">
    <location>
        <begin position="38"/>
        <end position="172"/>
    </location>
</feature>
<evidence type="ECO:0000259" key="3">
    <source>
        <dbReference type="SMART" id="SM00382"/>
    </source>
</evidence>
<dbReference type="Gene3D" id="3.40.50.300">
    <property type="entry name" value="P-loop containing nucleotide triphosphate hydrolases"/>
    <property type="match status" value="1"/>
</dbReference>
<evidence type="ECO:0000256" key="1">
    <source>
        <dbReference type="ARBA" id="ARBA00022741"/>
    </source>
</evidence>
<dbReference type="RefSeq" id="WP_187030929.1">
    <property type="nucleotide sequence ID" value="NZ_AP023421.1"/>
</dbReference>